<dbReference type="RefSeq" id="WP_031474082.1">
    <property type="nucleotide sequence ID" value="NZ_FOIL01000014.1"/>
</dbReference>
<comment type="similarity">
    <text evidence="1">Belongs to the RelB/DinJ antitoxin family.</text>
</comment>
<dbReference type="EMBL" id="FOIL01000014">
    <property type="protein sequence ID" value="SET35552.1"/>
    <property type="molecule type" value="Genomic_DNA"/>
</dbReference>
<dbReference type="NCBIfam" id="TIGR02384">
    <property type="entry name" value="RelB_DinJ"/>
    <property type="match status" value="1"/>
</dbReference>
<reference evidence="5 6" key="1">
    <citation type="submission" date="2016-10" db="EMBL/GenBank/DDBJ databases">
        <authorList>
            <person name="de Groot N.N."/>
        </authorList>
    </citation>
    <scope>NUCLEOTIDE SEQUENCE [LARGE SCALE GENOMIC DNA]</scope>
    <source>
        <strain evidence="4 6">F</strain>
        <strain evidence="3 5">KH1P1</strain>
    </source>
</reference>
<dbReference type="eggNOG" id="COG3077">
    <property type="taxonomic scope" value="Bacteria"/>
</dbReference>
<dbReference type="PANTHER" id="PTHR38781:SF1">
    <property type="entry name" value="ANTITOXIN DINJ-RELATED"/>
    <property type="match status" value="1"/>
</dbReference>
<evidence type="ECO:0000313" key="3">
    <source>
        <dbReference type="EMBL" id="SET35552.1"/>
    </source>
</evidence>
<sequence length="89" mass="10284">MSNAVNINFRMDAELKKSMEKLCDELGMSMTTAFTIFAKKMTREHRIPFEVSADPFYSESNMKYLNTIVNDIKTGKAHFAEHELLEDDD</sequence>
<dbReference type="AlphaFoldDB" id="A0A1I0DTD2"/>
<evidence type="ECO:0000256" key="2">
    <source>
        <dbReference type="ARBA" id="ARBA00022649"/>
    </source>
</evidence>
<organism evidence="3 5">
    <name type="scientific">[Clostridium] aminophilum</name>
    <dbReference type="NCBI Taxonomy" id="1526"/>
    <lineage>
        <taxon>Bacteria</taxon>
        <taxon>Bacillati</taxon>
        <taxon>Bacillota</taxon>
        <taxon>Clostridia</taxon>
        <taxon>Lachnospirales</taxon>
        <taxon>Lachnospiraceae</taxon>
    </lineage>
</organism>
<gene>
    <name evidence="4" type="ORF">SAMN02910262_02382</name>
    <name evidence="3" type="ORF">SAMN04487771_101427</name>
</gene>
<dbReference type="Proteomes" id="UP000214760">
    <property type="component" value="Unassembled WGS sequence"/>
</dbReference>
<accession>A0A1I0DTD2</accession>
<evidence type="ECO:0000256" key="1">
    <source>
        <dbReference type="ARBA" id="ARBA00010562"/>
    </source>
</evidence>
<evidence type="ECO:0000313" key="6">
    <source>
        <dbReference type="Proteomes" id="UP000214760"/>
    </source>
</evidence>
<dbReference type="Proteomes" id="UP000199820">
    <property type="component" value="Unassembled WGS sequence"/>
</dbReference>
<dbReference type="GO" id="GO:0006355">
    <property type="term" value="P:regulation of DNA-templated transcription"/>
    <property type="evidence" value="ECO:0007669"/>
    <property type="project" value="InterPro"/>
</dbReference>
<dbReference type="PANTHER" id="PTHR38781">
    <property type="entry name" value="ANTITOXIN DINJ-RELATED"/>
    <property type="match status" value="1"/>
</dbReference>
<proteinExistence type="inferred from homology"/>
<dbReference type="InterPro" id="IPR013321">
    <property type="entry name" value="Arc_rbn_hlx_hlx"/>
</dbReference>
<dbReference type="GO" id="GO:0006351">
    <property type="term" value="P:DNA-templated transcription"/>
    <property type="evidence" value="ECO:0007669"/>
    <property type="project" value="TreeGrafter"/>
</dbReference>
<dbReference type="OrthoDB" id="9804867at2"/>
<evidence type="ECO:0000313" key="4">
    <source>
        <dbReference type="EMBL" id="SFR88019.1"/>
    </source>
</evidence>
<dbReference type="STRING" id="1526.SAMN02910262_02382"/>
<keyword evidence="2" id="KW-1277">Toxin-antitoxin system</keyword>
<evidence type="ECO:0000313" key="5">
    <source>
        <dbReference type="Proteomes" id="UP000199820"/>
    </source>
</evidence>
<name>A0A1I0DTD2_9FIRM</name>
<protein>
    <submittedName>
        <fullName evidence="3">DNA-damage-inducible protein J</fullName>
    </submittedName>
</protein>
<dbReference type="EMBL" id="FOZC01000016">
    <property type="protein sequence ID" value="SFR88019.1"/>
    <property type="molecule type" value="Genomic_DNA"/>
</dbReference>
<dbReference type="Gene3D" id="1.10.1220.10">
    <property type="entry name" value="Met repressor-like"/>
    <property type="match status" value="1"/>
</dbReference>
<dbReference type="InterPro" id="IPR007337">
    <property type="entry name" value="RelB/DinJ"/>
</dbReference>
<keyword evidence="5" id="KW-1185">Reference proteome</keyword>
<dbReference type="Pfam" id="PF04221">
    <property type="entry name" value="RelB"/>
    <property type="match status" value="1"/>
</dbReference>